<organism evidence="2 3">
    <name type="scientific">Cryptolaemus montrouzieri</name>
    <dbReference type="NCBI Taxonomy" id="559131"/>
    <lineage>
        <taxon>Eukaryota</taxon>
        <taxon>Metazoa</taxon>
        <taxon>Ecdysozoa</taxon>
        <taxon>Arthropoda</taxon>
        <taxon>Hexapoda</taxon>
        <taxon>Insecta</taxon>
        <taxon>Pterygota</taxon>
        <taxon>Neoptera</taxon>
        <taxon>Endopterygota</taxon>
        <taxon>Coleoptera</taxon>
        <taxon>Polyphaga</taxon>
        <taxon>Cucujiformia</taxon>
        <taxon>Coccinelloidea</taxon>
        <taxon>Coccinellidae</taxon>
        <taxon>Scymninae</taxon>
        <taxon>Scymnini</taxon>
        <taxon>Cryptolaemus</taxon>
    </lineage>
</organism>
<comment type="caution">
    <text evidence="2">The sequence shown here is derived from an EMBL/GenBank/DDBJ whole genome shotgun (WGS) entry which is preliminary data.</text>
</comment>
<evidence type="ECO:0000313" key="3">
    <source>
        <dbReference type="Proteomes" id="UP001516400"/>
    </source>
</evidence>
<accession>A0ABD2PAE8</accession>
<reference evidence="2 3" key="1">
    <citation type="journal article" date="2021" name="BMC Biol.">
        <title>Horizontally acquired antibacterial genes associated with adaptive radiation of ladybird beetles.</title>
        <authorList>
            <person name="Li H.S."/>
            <person name="Tang X.F."/>
            <person name="Huang Y.H."/>
            <person name="Xu Z.Y."/>
            <person name="Chen M.L."/>
            <person name="Du X.Y."/>
            <person name="Qiu B.Y."/>
            <person name="Chen P.T."/>
            <person name="Zhang W."/>
            <person name="Slipinski A."/>
            <person name="Escalona H.E."/>
            <person name="Waterhouse R.M."/>
            <person name="Zwick A."/>
            <person name="Pang H."/>
        </authorList>
    </citation>
    <scope>NUCLEOTIDE SEQUENCE [LARGE SCALE GENOMIC DNA]</scope>
    <source>
        <strain evidence="2">SYSU2018</strain>
    </source>
</reference>
<feature type="coiled-coil region" evidence="1">
    <location>
        <begin position="4"/>
        <end position="52"/>
    </location>
</feature>
<evidence type="ECO:0000313" key="2">
    <source>
        <dbReference type="EMBL" id="KAL3287717.1"/>
    </source>
</evidence>
<name>A0ABD2PAE8_9CUCU</name>
<evidence type="ECO:0000256" key="1">
    <source>
        <dbReference type="SAM" id="Coils"/>
    </source>
</evidence>
<sequence>MSVLQGINKKLDDLTDKYNEQTKINEKLQSDINDLRKQCSSMLAENNQMEQRKLKNNIVVKGFAICATQRPEEAFMKVLKHMKLEEKMSPNDFTCKPLINLMKKSASMLQ</sequence>
<keyword evidence="1" id="KW-0175">Coiled coil</keyword>
<dbReference type="Proteomes" id="UP001516400">
    <property type="component" value="Unassembled WGS sequence"/>
</dbReference>
<keyword evidence="3" id="KW-1185">Reference proteome</keyword>
<gene>
    <name evidence="2" type="ORF">HHI36_002181</name>
</gene>
<proteinExistence type="predicted"/>
<dbReference type="EMBL" id="JABFTP020000185">
    <property type="protein sequence ID" value="KAL3287717.1"/>
    <property type="molecule type" value="Genomic_DNA"/>
</dbReference>
<protein>
    <submittedName>
        <fullName evidence="2">Uncharacterized protein</fullName>
    </submittedName>
</protein>
<dbReference type="AlphaFoldDB" id="A0ABD2PAE8"/>